<dbReference type="RefSeq" id="WP_027021658.1">
    <property type="nucleotide sequence ID" value="NZ_CP097501.1"/>
</dbReference>
<sequence length="74" mass="8249">MNTHELLIWHDPNTNAATLLNAITACGARLRYHSHAAPNLLSVSLPPQLPLQQAQDYFWKVRGVVLVYANNQTA</sequence>
<gene>
    <name evidence="1" type="ORF">LNQ82_01080</name>
</gene>
<name>A0AAE9HWV5_9NEIS</name>
<protein>
    <submittedName>
        <fullName evidence="1">Uncharacterized protein</fullName>
    </submittedName>
</protein>
<dbReference type="AlphaFoldDB" id="A0AAE9HWV5"/>
<accession>A0AAE9HWV5</accession>
<reference evidence="1" key="1">
    <citation type="submission" date="2022-05" db="EMBL/GenBank/DDBJ databases">
        <title>Alysiella filiformis genome sequencing.</title>
        <authorList>
            <person name="Viehboeck T."/>
        </authorList>
    </citation>
    <scope>NUCLEOTIDE SEQUENCE</scope>
    <source>
        <strain evidence="1">DSM 2580</strain>
    </source>
</reference>
<proteinExistence type="predicted"/>
<evidence type="ECO:0000313" key="2">
    <source>
        <dbReference type="Proteomes" id="UP001056819"/>
    </source>
</evidence>
<dbReference type="Proteomes" id="UP001056819">
    <property type="component" value="Chromosome"/>
</dbReference>
<organism evidence="1 2">
    <name type="scientific">Conchiformibius steedae DSM 2580</name>
    <dbReference type="NCBI Taxonomy" id="1121352"/>
    <lineage>
        <taxon>Bacteria</taxon>
        <taxon>Pseudomonadati</taxon>
        <taxon>Pseudomonadota</taxon>
        <taxon>Betaproteobacteria</taxon>
        <taxon>Neisseriales</taxon>
        <taxon>Neisseriaceae</taxon>
        <taxon>Conchiformibius</taxon>
    </lineage>
</organism>
<dbReference type="EMBL" id="CP097501">
    <property type="protein sequence ID" value="URD67785.1"/>
    <property type="molecule type" value="Genomic_DNA"/>
</dbReference>
<evidence type="ECO:0000313" key="1">
    <source>
        <dbReference type="EMBL" id="URD67785.1"/>
    </source>
</evidence>